<accession>A0A0T7GHC7</accession>
<evidence type="ECO:0000313" key="1">
    <source>
        <dbReference type="EMBL" id="CDZ46597.1"/>
    </source>
</evidence>
<proteinExistence type="predicted"/>
<sequence>MDGDVNAGKGLMPLGWFFWARKNVPGKDPYNPDATRGFSRSRISLIASG</sequence>
<protein>
    <submittedName>
        <fullName evidence="1">Uncharacterized protein</fullName>
    </submittedName>
</protein>
<organism evidence="1 2">
    <name type="scientific">Neorhizobium galegae bv. officinalis</name>
    <dbReference type="NCBI Taxonomy" id="323656"/>
    <lineage>
        <taxon>Bacteria</taxon>
        <taxon>Pseudomonadati</taxon>
        <taxon>Pseudomonadota</taxon>
        <taxon>Alphaproteobacteria</taxon>
        <taxon>Hyphomicrobiales</taxon>
        <taxon>Rhizobiaceae</taxon>
        <taxon>Rhizobium/Agrobacterium group</taxon>
        <taxon>Neorhizobium</taxon>
    </lineage>
</organism>
<gene>
    <name evidence="1" type="ORF">NGAL_HAMBI1189_14770</name>
</gene>
<name>A0A0T7GHC7_NEOGA</name>
<reference evidence="1 2" key="1">
    <citation type="submission" date="2014-08" db="EMBL/GenBank/DDBJ databases">
        <authorList>
            <person name="Chen Y.-H."/>
        </authorList>
    </citation>
    <scope>NUCLEOTIDE SEQUENCE [LARGE SCALE GENOMIC DNA]</scope>
</reference>
<dbReference type="Proteomes" id="UP000039660">
    <property type="component" value="Unassembled WGS sequence"/>
</dbReference>
<evidence type="ECO:0000313" key="2">
    <source>
        <dbReference type="Proteomes" id="UP000039660"/>
    </source>
</evidence>
<dbReference type="AlphaFoldDB" id="A0A0T7GHC7"/>
<dbReference type="EMBL" id="CCRK01000003">
    <property type="protein sequence ID" value="CDZ46597.1"/>
    <property type="molecule type" value="Genomic_DNA"/>
</dbReference>